<accession>B9GEL7</accession>
<reference evidence="9 10" key="1">
    <citation type="journal article" date="2006" name="Science">
        <title>The genome of black cottonwood, Populus trichocarpa (Torr. &amp; Gray).</title>
        <authorList>
            <person name="Tuskan G.A."/>
            <person name="Difazio S."/>
            <person name="Jansson S."/>
            <person name="Bohlmann J."/>
            <person name="Grigoriev I."/>
            <person name="Hellsten U."/>
            <person name="Putnam N."/>
            <person name="Ralph S."/>
            <person name="Rombauts S."/>
            <person name="Salamov A."/>
            <person name="Schein J."/>
            <person name="Sterck L."/>
            <person name="Aerts A."/>
            <person name="Bhalerao R.R."/>
            <person name="Bhalerao R.P."/>
            <person name="Blaudez D."/>
            <person name="Boerjan W."/>
            <person name="Brun A."/>
            <person name="Brunner A."/>
            <person name="Busov V."/>
            <person name="Campbell M."/>
            <person name="Carlson J."/>
            <person name="Chalot M."/>
            <person name="Chapman J."/>
            <person name="Chen G.L."/>
            <person name="Cooper D."/>
            <person name="Coutinho P.M."/>
            <person name="Couturier J."/>
            <person name="Covert S."/>
            <person name="Cronk Q."/>
            <person name="Cunningham R."/>
            <person name="Davis J."/>
            <person name="Degroeve S."/>
            <person name="Dejardin A."/>
            <person name="Depamphilis C."/>
            <person name="Detter J."/>
            <person name="Dirks B."/>
            <person name="Dubchak I."/>
            <person name="Duplessis S."/>
            <person name="Ehlting J."/>
            <person name="Ellis B."/>
            <person name="Gendler K."/>
            <person name="Goodstein D."/>
            <person name="Gribskov M."/>
            <person name="Grimwood J."/>
            <person name="Groover A."/>
            <person name="Gunter L."/>
            <person name="Hamberger B."/>
            <person name="Heinze B."/>
            <person name="Helariutta Y."/>
            <person name="Henrissat B."/>
            <person name="Holligan D."/>
            <person name="Holt R."/>
            <person name="Huang W."/>
            <person name="Islam-Faridi N."/>
            <person name="Jones S."/>
            <person name="Jones-Rhoades M."/>
            <person name="Jorgensen R."/>
            <person name="Joshi C."/>
            <person name="Kangasjarvi J."/>
            <person name="Karlsson J."/>
            <person name="Kelleher C."/>
            <person name="Kirkpatrick R."/>
            <person name="Kirst M."/>
            <person name="Kohler A."/>
            <person name="Kalluri U."/>
            <person name="Larimer F."/>
            <person name="Leebens-Mack J."/>
            <person name="Leple J.C."/>
            <person name="Locascio P."/>
            <person name="Lou Y."/>
            <person name="Lucas S."/>
            <person name="Martin F."/>
            <person name="Montanini B."/>
            <person name="Napoli C."/>
            <person name="Nelson D.R."/>
            <person name="Nelson C."/>
            <person name="Nieminen K."/>
            <person name="Nilsson O."/>
            <person name="Pereda V."/>
            <person name="Peter G."/>
            <person name="Philippe R."/>
            <person name="Pilate G."/>
            <person name="Poliakov A."/>
            <person name="Razumovskaya J."/>
            <person name="Richardson P."/>
            <person name="Rinaldi C."/>
            <person name="Ritland K."/>
            <person name="Rouze P."/>
            <person name="Ryaboy D."/>
            <person name="Schmutz J."/>
            <person name="Schrader J."/>
            <person name="Segerman B."/>
            <person name="Shin H."/>
            <person name="Siddiqui A."/>
            <person name="Sterky F."/>
            <person name="Terry A."/>
            <person name="Tsai C.J."/>
            <person name="Uberbacher E."/>
            <person name="Unneberg P."/>
            <person name="Vahala J."/>
            <person name="Wall K."/>
            <person name="Wessler S."/>
            <person name="Yang G."/>
            <person name="Yin T."/>
            <person name="Douglas C."/>
            <person name="Marra M."/>
            <person name="Sandberg G."/>
            <person name="Van de Peer Y."/>
            <person name="Rokhsar D."/>
        </authorList>
    </citation>
    <scope>NUCLEOTIDE SEQUENCE [LARGE SCALE GENOMIC DNA]</scope>
    <source>
        <strain evidence="10">cv. Nisqually</strain>
    </source>
</reference>
<dbReference type="AlphaFoldDB" id="B9GEL7"/>
<keyword evidence="4 6" id="KW-0804">Transcription</keyword>
<evidence type="ECO:0000313" key="10">
    <source>
        <dbReference type="Proteomes" id="UP000006729"/>
    </source>
</evidence>
<feature type="domain" description="OVATE" evidence="8">
    <location>
        <begin position="202"/>
        <end position="265"/>
    </location>
</feature>
<dbReference type="OMA" id="VVDWDFM"/>
<comment type="function">
    <text evidence="6">Transcriptional repressor that regulates multiple aspects of plant growth and development.</text>
</comment>
<feature type="compositionally biased region" description="Polar residues" evidence="7">
    <location>
        <begin position="178"/>
        <end position="190"/>
    </location>
</feature>
<evidence type="ECO:0000256" key="5">
    <source>
        <dbReference type="ARBA" id="ARBA00023242"/>
    </source>
</evidence>
<evidence type="ECO:0000259" key="8">
    <source>
        <dbReference type="PROSITE" id="PS51754"/>
    </source>
</evidence>
<evidence type="ECO:0000313" key="9">
    <source>
        <dbReference type="EMBL" id="PNT55223.1"/>
    </source>
</evidence>
<dbReference type="InterPro" id="IPR006458">
    <property type="entry name" value="Ovate_C"/>
</dbReference>
<comment type="subcellular location">
    <subcellularLocation>
        <location evidence="1 6">Nucleus</location>
    </subcellularLocation>
</comment>
<dbReference type="GO" id="GO:0045892">
    <property type="term" value="P:negative regulation of DNA-templated transcription"/>
    <property type="evidence" value="ECO:0007669"/>
    <property type="project" value="UniProtKB-UniRule"/>
</dbReference>
<feature type="compositionally biased region" description="Polar residues" evidence="7">
    <location>
        <begin position="152"/>
        <end position="162"/>
    </location>
</feature>
<evidence type="ECO:0000256" key="6">
    <source>
        <dbReference type="RuleBase" id="RU367028"/>
    </source>
</evidence>
<keyword evidence="3 6" id="KW-0805">Transcription regulation</keyword>
<dbReference type="KEGG" id="pop:7486646"/>
<feature type="region of interest" description="Disordered" evidence="7">
    <location>
        <begin position="148"/>
        <end position="191"/>
    </location>
</feature>
<dbReference type="InParanoid" id="B9GEL7"/>
<dbReference type="PANTHER" id="PTHR33057">
    <property type="entry name" value="TRANSCRIPTION REPRESSOR OFP7-RELATED"/>
    <property type="match status" value="1"/>
</dbReference>
<dbReference type="FunCoup" id="B9GEL7">
    <property type="interactions" value="276"/>
</dbReference>
<feature type="compositionally biased region" description="Low complexity" evidence="7">
    <location>
        <begin position="163"/>
        <end position="177"/>
    </location>
</feature>
<dbReference type="NCBIfam" id="TIGR01568">
    <property type="entry name" value="A_thal_3678"/>
    <property type="match status" value="1"/>
</dbReference>
<keyword evidence="2 6" id="KW-0678">Repressor</keyword>
<keyword evidence="5 6" id="KW-0539">Nucleus</keyword>
<keyword evidence="10" id="KW-1185">Reference proteome</keyword>
<evidence type="ECO:0000256" key="3">
    <source>
        <dbReference type="ARBA" id="ARBA00023015"/>
    </source>
</evidence>
<proteinExistence type="predicted"/>
<dbReference type="PANTHER" id="PTHR33057:SF117">
    <property type="entry name" value="TRANSCRIPTION REPRESSOR OFP14"/>
    <property type="match status" value="1"/>
</dbReference>
<dbReference type="EMBL" id="CM009290">
    <property type="protein sequence ID" value="PNT55223.1"/>
    <property type="molecule type" value="Genomic_DNA"/>
</dbReference>
<evidence type="ECO:0000256" key="1">
    <source>
        <dbReference type="ARBA" id="ARBA00004123"/>
    </source>
</evidence>
<dbReference type="Gramene" id="Potri.001G180400.1.v4.1">
    <property type="protein sequence ID" value="Potri.001G180400.1.v4.1"/>
    <property type="gene ID" value="Potri.001G180400.v4.1"/>
</dbReference>
<organism evidence="9 10">
    <name type="scientific">Populus trichocarpa</name>
    <name type="common">Western balsam poplar</name>
    <name type="synonym">Populus balsamifera subsp. trichocarpa</name>
    <dbReference type="NCBI Taxonomy" id="3694"/>
    <lineage>
        <taxon>Eukaryota</taxon>
        <taxon>Viridiplantae</taxon>
        <taxon>Streptophyta</taxon>
        <taxon>Embryophyta</taxon>
        <taxon>Tracheophyta</taxon>
        <taxon>Spermatophyta</taxon>
        <taxon>Magnoliopsida</taxon>
        <taxon>eudicotyledons</taxon>
        <taxon>Gunneridae</taxon>
        <taxon>Pentapetalae</taxon>
        <taxon>rosids</taxon>
        <taxon>fabids</taxon>
        <taxon>Malpighiales</taxon>
        <taxon>Salicaceae</taxon>
        <taxon>Saliceae</taxon>
        <taxon>Populus</taxon>
    </lineage>
</organism>
<dbReference type="PROSITE" id="PS51754">
    <property type="entry name" value="OVATE"/>
    <property type="match status" value="1"/>
</dbReference>
<feature type="region of interest" description="Disordered" evidence="7">
    <location>
        <begin position="91"/>
        <end position="117"/>
    </location>
</feature>
<evidence type="ECO:0000256" key="2">
    <source>
        <dbReference type="ARBA" id="ARBA00022491"/>
    </source>
</evidence>
<dbReference type="InterPro" id="IPR038933">
    <property type="entry name" value="Ovate"/>
</dbReference>
<gene>
    <name evidence="9" type="ORF">POPTR_001G180400</name>
</gene>
<protein>
    <recommendedName>
        <fullName evidence="6">Transcription repressor</fullName>
    </recommendedName>
    <alternativeName>
        <fullName evidence="6">Ovate family protein</fullName>
    </alternativeName>
</protein>
<dbReference type="HOGENOM" id="CLU_069722_0_0_1"/>
<dbReference type="Proteomes" id="UP000006729">
    <property type="component" value="Chromosome 1"/>
</dbReference>
<dbReference type="OrthoDB" id="689980at2759"/>
<name>B9GEL7_POPTR</name>
<dbReference type="GO" id="GO:0005634">
    <property type="term" value="C:nucleus"/>
    <property type="evidence" value="ECO:0007669"/>
    <property type="project" value="UniProtKB-SubCell"/>
</dbReference>
<dbReference type="eggNOG" id="ENOG502RXZT">
    <property type="taxonomic scope" value="Eukaryota"/>
</dbReference>
<dbReference type="Pfam" id="PF04844">
    <property type="entry name" value="Ovate"/>
    <property type="match status" value="1"/>
</dbReference>
<dbReference type="STRING" id="3694.B9GEL7"/>
<sequence length="295" mass="33216">MPKKLQKSLQDYIYKIKNPTQNIQLSSDSFSNSKNWILRGCKHPRTLSFAIAGNQNKSRDEEDEEKGGAATLSDVDRFLFENFRSLYINDDDGNFQKESDRRSRGGDQAPSMNEILIDSPRYIDQPLDLCGSHRFFVERGSSSGSLVEEARSSLTATSENMGSSSSSSSTSVSTTSTLNDDSATVASNDPKQVRLPDDCIAVLTYSPSPYDDFRRSMQEMVEEKLQNNGKVDWDFMEELLLCYLNLNEKTSHKFILSAFVDLIVGLRKNPDKVPVRSRHSRIARSGGRRKLENVT</sequence>
<feature type="compositionally biased region" description="Basic and acidic residues" evidence="7">
    <location>
        <begin position="94"/>
        <end position="105"/>
    </location>
</feature>
<evidence type="ECO:0000256" key="4">
    <source>
        <dbReference type="ARBA" id="ARBA00023163"/>
    </source>
</evidence>
<evidence type="ECO:0000256" key="7">
    <source>
        <dbReference type="SAM" id="MobiDB-lite"/>
    </source>
</evidence>